<gene>
    <name evidence="9" type="ORF">CSSPJE1EN2_LOCUS22270</name>
</gene>
<dbReference type="Gene3D" id="1.20.1740.10">
    <property type="entry name" value="Amino acid/polyamine transporter I"/>
    <property type="match status" value="1"/>
</dbReference>
<protein>
    <recommendedName>
        <fullName evidence="8">Cationic amino acid transporter C-terminal domain-containing protein</fullName>
    </recommendedName>
</protein>
<dbReference type="Pfam" id="PF13906">
    <property type="entry name" value="AA_permease_C"/>
    <property type="match status" value="1"/>
</dbReference>
<feature type="transmembrane region" description="Helical" evidence="7">
    <location>
        <begin position="272"/>
        <end position="296"/>
    </location>
</feature>
<feature type="transmembrane region" description="Helical" evidence="7">
    <location>
        <begin position="571"/>
        <end position="594"/>
    </location>
</feature>
<feature type="transmembrane region" description="Helical" evidence="7">
    <location>
        <begin position="71"/>
        <end position="90"/>
    </location>
</feature>
<evidence type="ECO:0000256" key="1">
    <source>
        <dbReference type="ARBA" id="ARBA00004141"/>
    </source>
</evidence>
<feature type="transmembrane region" description="Helical" evidence="7">
    <location>
        <begin position="359"/>
        <end position="384"/>
    </location>
</feature>
<comment type="subcellular location">
    <subcellularLocation>
        <location evidence="1">Membrane</location>
        <topology evidence="1">Multi-pass membrane protein</topology>
    </subcellularLocation>
</comment>
<proteinExistence type="inferred from homology"/>
<keyword evidence="6 7" id="KW-0472">Membrane</keyword>
<keyword evidence="5 7" id="KW-1133">Transmembrane helix</keyword>
<feature type="transmembrane region" description="Helical" evidence="7">
    <location>
        <begin position="543"/>
        <end position="565"/>
    </location>
</feature>
<evidence type="ECO:0000313" key="10">
    <source>
        <dbReference type="Proteomes" id="UP001497522"/>
    </source>
</evidence>
<dbReference type="InterPro" id="IPR002293">
    <property type="entry name" value="AA/rel_permease1"/>
</dbReference>
<feature type="domain" description="Cationic amino acid transporter C-terminal" evidence="8">
    <location>
        <begin position="609"/>
        <end position="659"/>
    </location>
</feature>
<evidence type="ECO:0000259" key="8">
    <source>
        <dbReference type="Pfam" id="PF13906"/>
    </source>
</evidence>
<dbReference type="EMBL" id="OZ023709">
    <property type="protein sequence ID" value="CAK9880871.1"/>
    <property type="molecule type" value="Genomic_DNA"/>
</dbReference>
<keyword evidence="3" id="KW-0813">Transport</keyword>
<feature type="transmembrane region" description="Helical" evidence="7">
    <location>
        <begin position="102"/>
        <end position="123"/>
    </location>
</feature>
<reference evidence="9" key="1">
    <citation type="submission" date="2024-03" db="EMBL/GenBank/DDBJ databases">
        <authorList>
            <consortium name="ELIXIR-Norway"/>
            <consortium name="Elixir Norway"/>
        </authorList>
    </citation>
    <scope>NUCLEOTIDE SEQUENCE</scope>
</reference>
<feature type="transmembrane region" description="Helical" evidence="7">
    <location>
        <begin position="229"/>
        <end position="251"/>
    </location>
</feature>
<keyword evidence="10" id="KW-1185">Reference proteome</keyword>
<dbReference type="Pfam" id="PF13520">
    <property type="entry name" value="AA_permease_2"/>
    <property type="match status" value="1"/>
</dbReference>
<feature type="transmembrane region" description="Helical" evidence="7">
    <location>
        <begin position="39"/>
        <end position="59"/>
    </location>
</feature>
<feature type="transmembrane region" description="Helical" evidence="7">
    <location>
        <begin position="606"/>
        <end position="630"/>
    </location>
</feature>
<name>A0ABP1BWR2_9BRYO</name>
<organism evidence="9 10">
    <name type="scientific">Sphagnum jensenii</name>
    <dbReference type="NCBI Taxonomy" id="128206"/>
    <lineage>
        <taxon>Eukaryota</taxon>
        <taxon>Viridiplantae</taxon>
        <taxon>Streptophyta</taxon>
        <taxon>Embryophyta</taxon>
        <taxon>Bryophyta</taxon>
        <taxon>Sphagnophytina</taxon>
        <taxon>Sphagnopsida</taxon>
        <taxon>Sphagnales</taxon>
        <taxon>Sphagnaceae</taxon>
        <taxon>Sphagnum</taxon>
    </lineage>
</organism>
<comment type="similarity">
    <text evidence="2">Belongs to the amino acid-polyamine-organocation (APC) superfamily. Cationic amino acid transporter (CAT) (TC 2.A.3.3) family.</text>
</comment>
<sequence>MKTTMRTRALWRRKVVRLQEEEQQRRTRPTDQLARRLRVLDLISIGVGSTLGAGVYVLVGTVARERAGPALTLSFLIAGIAAALAALCYAELSSRLPCAGSAYHYAYTCVSEGIAWIIGWALILEYTVGGSTVARGISPNLGIFFGGEEHLPAWIARQTFPGSDVVVDPCAGLLVLLVTALLCMGIRESARVQSIMVVLNVLVLVFVVGAGSWAGFSSGWKGYHQSQGYLPYGVNGMLGGAATLFFAYIGFDTVASTAEEVKNPQRDLPLGIGFSLFICGSLYMLLSAVIVGLVPFNLIDPDTPMSSAFDEHGMPWAKYIVAAGAIAALSTALMGSILPQPRILMAMARDGLLPHFFSTVHPITAVPVNSTVITGVVAAAMAFFMNVDQLSGMVSVGTLMAFTTVAVSLLILRYLPPNASKPVVQVWPPDKGAPSVHISPSMPVYACEVSTLFSPVLSIFSDASLQTLPGHGSIEDLNGVSSVSSSGSLLLQDGTGDQEANAAPNAAPNASPVSSRLALHESLLSVDDTTTSLPESNEKLRQWVAVFAITGAFIGVFLISLAAAVEELPMLIRWVFGLLGTPSFVAASTVLFLIEQDEGHHKFGQAGGFHCPWVPALPLGSILVNVYLLMSLGIPTLFRVSAWLLLGVVVYLVYGMSHSQLSSELLKEEQTHQFQTAT</sequence>
<evidence type="ECO:0000256" key="5">
    <source>
        <dbReference type="ARBA" id="ARBA00022989"/>
    </source>
</evidence>
<evidence type="ECO:0000256" key="7">
    <source>
        <dbReference type="SAM" id="Phobius"/>
    </source>
</evidence>
<keyword evidence="4 7" id="KW-0812">Transmembrane</keyword>
<evidence type="ECO:0000256" key="6">
    <source>
        <dbReference type="ARBA" id="ARBA00023136"/>
    </source>
</evidence>
<dbReference type="PANTHER" id="PTHR43243">
    <property type="entry name" value="INNER MEMBRANE TRANSPORTER YGJI-RELATED"/>
    <property type="match status" value="1"/>
</dbReference>
<dbReference type="InterPro" id="IPR029485">
    <property type="entry name" value="CAT_C"/>
</dbReference>
<feature type="transmembrane region" description="Helical" evidence="7">
    <location>
        <begin position="197"/>
        <end position="217"/>
    </location>
</feature>
<feature type="transmembrane region" description="Helical" evidence="7">
    <location>
        <begin position="636"/>
        <end position="654"/>
    </location>
</feature>
<evidence type="ECO:0000256" key="3">
    <source>
        <dbReference type="ARBA" id="ARBA00022448"/>
    </source>
</evidence>
<evidence type="ECO:0000256" key="4">
    <source>
        <dbReference type="ARBA" id="ARBA00022692"/>
    </source>
</evidence>
<dbReference type="PANTHER" id="PTHR43243:SF4">
    <property type="entry name" value="CATIONIC AMINO ACID TRANSPORTER 4"/>
    <property type="match status" value="1"/>
</dbReference>
<feature type="transmembrane region" description="Helical" evidence="7">
    <location>
        <begin position="390"/>
        <end position="412"/>
    </location>
</feature>
<dbReference type="Proteomes" id="UP001497522">
    <property type="component" value="Chromosome 8"/>
</dbReference>
<evidence type="ECO:0000313" key="9">
    <source>
        <dbReference type="EMBL" id="CAK9880871.1"/>
    </source>
</evidence>
<accession>A0ABP1BWR2</accession>
<evidence type="ECO:0000256" key="2">
    <source>
        <dbReference type="ARBA" id="ARBA00008572"/>
    </source>
</evidence>
<feature type="transmembrane region" description="Helical" evidence="7">
    <location>
        <begin position="166"/>
        <end position="185"/>
    </location>
</feature>
<feature type="transmembrane region" description="Helical" evidence="7">
    <location>
        <begin position="316"/>
        <end position="338"/>
    </location>
</feature>